<feature type="non-terminal residue" evidence="2">
    <location>
        <position position="1"/>
    </location>
</feature>
<reference evidence="2 3" key="1">
    <citation type="journal article" date="2018" name="Nat. Ecol. Evol.">
        <title>Shark genomes provide insights into elasmobranch evolution and the origin of vertebrates.</title>
        <authorList>
            <person name="Hara Y"/>
            <person name="Yamaguchi K"/>
            <person name="Onimaru K"/>
            <person name="Kadota M"/>
            <person name="Koyanagi M"/>
            <person name="Keeley SD"/>
            <person name="Tatsumi K"/>
            <person name="Tanaka K"/>
            <person name="Motone F"/>
            <person name="Kageyama Y"/>
            <person name="Nozu R"/>
            <person name="Adachi N"/>
            <person name="Nishimura O"/>
            <person name="Nakagawa R"/>
            <person name="Tanegashima C"/>
            <person name="Kiyatake I"/>
            <person name="Matsumoto R"/>
            <person name="Murakumo K"/>
            <person name="Nishida K"/>
            <person name="Terakita A"/>
            <person name="Kuratani S"/>
            <person name="Sato K"/>
            <person name="Hyodo S Kuraku.S."/>
        </authorList>
    </citation>
    <scope>NUCLEOTIDE SEQUENCE [LARGE SCALE GENOMIC DNA]</scope>
</reference>
<proteinExistence type="predicted"/>
<dbReference type="EMBL" id="BEZZ01031075">
    <property type="protein sequence ID" value="GCC40495.1"/>
    <property type="molecule type" value="Genomic_DNA"/>
</dbReference>
<evidence type="ECO:0000313" key="2">
    <source>
        <dbReference type="EMBL" id="GCC40495.1"/>
    </source>
</evidence>
<dbReference type="OrthoDB" id="5947521at2759"/>
<gene>
    <name evidence="2" type="ORF">chiPu_0024015</name>
</gene>
<organism evidence="2 3">
    <name type="scientific">Chiloscyllium punctatum</name>
    <name type="common">Brownbanded bambooshark</name>
    <name type="synonym">Hemiscyllium punctatum</name>
    <dbReference type="NCBI Taxonomy" id="137246"/>
    <lineage>
        <taxon>Eukaryota</taxon>
        <taxon>Metazoa</taxon>
        <taxon>Chordata</taxon>
        <taxon>Craniata</taxon>
        <taxon>Vertebrata</taxon>
        <taxon>Chondrichthyes</taxon>
        <taxon>Elasmobranchii</taxon>
        <taxon>Galeomorphii</taxon>
        <taxon>Galeoidea</taxon>
        <taxon>Orectolobiformes</taxon>
        <taxon>Hemiscylliidae</taxon>
        <taxon>Chiloscyllium</taxon>
    </lineage>
</organism>
<comment type="caution">
    <text evidence="2">The sequence shown here is derived from an EMBL/GenBank/DDBJ whole genome shotgun (WGS) entry which is preliminary data.</text>
</comment>
<keyword evidence="3" id="KW-1185">Reference proteome</keyword>
<name>A0A401TD24_CHIPU</name>
<feature type="compositionally biased region" description="Basic and acidic residues" evidence="1">
    <location>
        <begin position="1"/>
        <end position="14"/>
    </location>
</feature>
<evidence type="ECO:0000256" key="1">
    <source>
        <dbReference type="SAM" id="MobiDB-lite"/>
    </source>
</evidence>
<dbReference type="Proteomes" id="UP000287033">
    <property type="component" value="Unassembled WGS sequence"/>
</dbReference>
<feature type="region of interest" description="Disordered" evidence="1">
    <location>
        <begin position="1"/>
        <end position="21"/>
    </location>
</feature>
<evidence type="ECO:0000313" key="3">
    <source>
        <dbReference type="Proteomes" id="UP000287033"/>
    </source>
</evidence>
<sequence length="79" mass="9560">HDLLQESKQIKDARSQSFITHKPQEHKWDSELILRKQSWPQKSASYSRHRRGRGAYTALMDRVEEKLTKLWQKVGEWRE</sequence>
<dbReference type="AlphaFoldDB" id="A0A401TD24"/>
<accession>A0A401TD24</accession>
<protein>
    <submittedName>
        <fullName evidence="2">Uncharacterized protein</fullName>
    </submittedName>
</protein>